<comment type="caution">
    <text evidence="3">The sequence shown here is derived from an EMBL/GenBank/DDBJ whole genome shotgun (WGS) entry which is preliminary data.</text>
</comment>
<accession>A0ABD1VJC2</accession>
<keyword evidence="2" id="KW-0732">Signal</keyword>
<keyword evidence="4" id="KW-1185">Reference proteome</keyword>
<sequence>MKSLFAGVGLFSLILLANTIYARKDPGEYWHGIMKDQSMPEATQGILDVSTLKKSNCHTSTEARQEKGFAQDFEPIPNIYHDDVKLKEEKSFEKDFEPRPNLSTYNDDIGVKGEKPFAEDFEPRPNLSSYHD</sequence>
<name>A0ABD1VJC2_9LAMI</name>
<evidence type="ECO:0000256" key="1">
    <source>
        <dbReference type="SAM" id="MobiDB-lite"/>
    </source>
</evidence>
<evidence type="ECO:0000313" key="3">
    <source>
        <dbReference type="EMBL" id="KAL2537424.1"/>
    </source>
</evidence>
<dbReference type="AlphaFoldDB" id="A0ABD1VJC2"/>
<feature type="signal peptide" evidence="2">
    <location>
        <begin position="1"/>
        <end position="22"/>
    </location>
</feature>
<dbReference type="Proteomes" id="UP001604277">
    <property type="component" value="Unassembled WGS sequence"/>
</dbReference>
<dbReference type="InterPro" id="IPR024489">
    <property type="entry name" value="Organ_specific_prot"/>
</dbReference>
<gene>
    <name evidence="3" type="ORF">Fot_18815</name>
</gene>
<proteinExistence type="predicted"/>
<reference evidence="4" key="1">
    <citation type="submission" date="2024-07" db="EMBL/GenBank/DDBJ databases">
        <title>Two chromosome-level genome assemblies of Korean endemic species Abeliophyllum distichum and Forsythia ovata (Oleaceae).</title>
        <authorList>
            <person name="Jang H."/>
        </authorList>
    </citation>
    <scope>NUCLEOTIDE SEQUENCE [LARGE SCALE GENOMIC DNA]</scope>
</reference>
<dbReference type="EMBL" id="JBFOLJ010000005">
    <property type="protein sequence ID" value="KAL2537424.1"/>
    <property type="molecule type" value="Genomic_DNA"/>
</dbReference>
<organism evidence="3 4">
    <name type="scientific">Forsythia ovata</name>
    <dbReference type="NCBI Taxonomy" id="205694"/>
    <lineage>
        <taxon>Eukaryota</taxon>
        <taxon>Viridiplantae</taxon>
        <taxon>Streptophyta</taxon>
        <taxon>Embryophyta</taxon>
        <taxon>Tracheophyta</taxon>
        <taxon>Spermatophyta</taxon>
        <taxon>Magnoliopsida</taxon>
        <taxon>eudicotyledons</taxon>
        <taxon>Gunneridae</taxon>
        <taxon>Pentapetalae</taxon>
        <taxon>asterids</taxon>
        <taxon>lamiids</taxon>
        <taxon>Lamiales</taxon>
        <taxon>Oleaceae</taxon>
        <taxon>Forsythieae</taxon>
        <taxon>Forsythia</taxon>
    </lineage>
</organism>
<feature type="chain" id="PRO_5044742739" evidence="2">
    <location>
        <begin position="23"/>
        <end position="132"/>
    </location>
</feature>
<protein>
    <submittedName>
        <fullName evidence="3">Organ-specific protein P4</fullName>
    </submittedName>
</protein>
<dbReference type="PANTHER" id="PTHR33731:SF2">
    <property type="entry name" value="ORGAN-SPECIFIC PROTEIN S2-LIKE"/>
    <property type="match status" value="1"/>
</dbReference>
<feature type="region of interest" description="Disordered" evidence="1">
    <location>
        <begin position="91"/>
        <end position="132"/>
    </location>
</feature>
<dbReference type="PANTHER" id="PTHR33731">
    <property type="entry name" value="PROTEIN, PUTATIVE-RELATED"/>
    <property type="match status" value="1"/>
</dbReference>
<evidence type="ECO:0000256" key="2">
    <source>
        <dbReference type="SAM" id="SignalP"/>
    </source>
</evidence>
<feature type="compositionally biased region" description="Basic and acidic residues" evidence="1">
    <location>
        <begin position="109"/>
        <end position="123"/>
    </location>
</feature>
<dbReference type="Pfam" id="PF10950">
    <property type="entry name" value="Organ_specific"/>
    <property type="match status" value="1"/>
</dbReference>
<evidence type="ECO:0000313" key="4">
    <source>
        <dbReference type="Proteomes" id="UP001604277"/>
    </source>
</evidence>